<feature type="compositionally biased region" description="Low complexity" evidence="1">
    <location>
        <begin position="34"/>
        <end position="50"/>
    </location>
</feature>
<evidence type="ECO:0000313" key="2">
    <source>
        <dbReference type="EMBL" id="VDK37060.1"/>
    </source>
</evidence>
<evidence type="ECO:0000313" key="4">
    <source>
        <dbReference type="WBParaSite" id="TASK_0000662601-mRNA-1"/>
    </source>
</evidence>
<accession>A0A0R3W8E6</accession>
<name>A0A0R3W8E6_TAEAS</name>
<dbReference type="AlphaFoldDB" id="A0A0R3W8E6"/>
<reference evidence="2 3" key="2">
    <citation type="submission" date="2018-11" db="EMBL/GenBank/DDBJ databases">
        <authorList>
            <consortium name="Pathogen Informatics"/>
        </authorList>
    </citation>
    <scope>NUCLEOTIDE SEQUENCE [LARGE SCALE GENOMIC DNA]</scope>
</reference>
<evidence type="ECO:0000313" key="3">
    <source>
        <dbReference type="Proteomes" id="UP000282613"/>
    </source>
</evidence>
<keyword evidence="3" id="KW-1185">Reference proteome</keyword>
<dbReference type="OrthoDB" id="6277416at2759"/>
<sequence length="162" mass="18849">MYGIQLTSPEPFVVEYPRNSPIHAVMPRSVSPKSPIYRRSPPIVRRSPSPLYRRDSPRFMRRSPSLRCKSPSSLHRSLSIGGRSRHLRMHHRPFRSRSYADYAFEEEEEELVGRGGGRYIYVNPDYVRRYHGRRGINESYSSSESVGPPHYHRDGAHSSCDY</sequence>
<feature type="region of interest" description="Disordered" evidence="1">
    <location>
        <begin position="28"/>
        <end position="85"/>
    </location>
</feature>
<dbReference type="EMBL" id="UYRS01018520">
    <property type="protein sequence ID" value="VDK37060.1"/>
    <property type="molecule type" value="Genomic_DNA"/>
</dbReference>
<dbReference type="Proteomes" id="UP000282613">
    <property type="component" value="Unassembled WGS sequence"/>
</dbReference>
<proteinExistence type="predicted"/>
<organism evidence="4">
    <name type="scientific">Taenia asiatica</name>
    <name type="common">Asian tapeworm</name>
    <dbReference type="NCBI Taxonomy" id="60517"/>
    <lineage>
        <taxon>Eukaryota</taxon>
        <taxon>Metazoa</taxon>
        <taxon>Spiralia</taxon>
        <taxon>Lophotrochozoa</taxon>
        <taxon>Platyhelminthes</taxon>
        <taxon>Cestoda</taxon>
        <taxon>Eucestoda</taxon>
        <taxon>Cyclophyllidea</taxon>
        <taxon>Taeniidae</taxon>
        <taxon>Taenia</taxon>
    </lineage>
</organism>
<dbReference type="WBParaSite" id="TASK_0000662601-mRNA-1">
    <property type="protein sequence ID" value="TASK_0000662601-mRNA-1"/>
    <property type="gene ID" value="TASK_0000662601"/>
</dbReference>
<feature type="region of interest" description="Disordered" evidence="1">
    <location>
        <begin position="139"/>
        <end position="162"/>
    </location>
</feature>
<reference evidence="4" key="1">
    <citation type="submission" date="2017-02" db="UniProtKB">
        <authorList>
            <consortium name="WormBaseParasite"/>
        </authorList>
    </citation>
    <scope>IDENTIFICATION</scope>
</reference>
<evidence type="ECO:0000256" key="1">
    <source>
        <dbReference type="SAM" id="MobiDB-lite"/>
    </source>
</evidence>
<gene>
    <name evidence="2" type="ORF">TASK_LOCUS6627</name>
</gene>
<protein>
    <submittedName>
        <fullName evidence="4">SDP_N domain-containing protein</fullName>
    </submittedName>
</protein>